<dbReference type="SUPFAM" id="SSF51658">
    <property type="entry name" value="Xylose isomerase-like"/>
    <property type="match status" value="1"/>
</dbReference>
<evidence type="ECO:0000313" key="4">
    <source>
        <dbReference type="Proteomes" id="UP001598673"/>
    </source>
</evidence>
<dbReference type="PANTHER" id="PTHR12110:SF21">
    <property type="entry name" value="XYLOSE ISOMERASE-LIKE TIM BARREL DOMAIN-CONTAINING PROTEIN"/>
    <property type="match status" value="1"/>
</dbReference>
<reference evidence="3 4" key="1">
    <citation type="submission" date="2024-09" db="EMBL/GenBank/DDBJ databases">
        <title>The Natural Products Discovery Center: Release of the First 8490 Sequenced Strains for Exploring Actinobacteria Biosynthetic Diversity.</title>
        <authorList>
            <person name="Kalkreuter E."/>
            <person name="Kautsar S.A."/>
            <person name="Yang D."/>
            <person name="Bader C.D."/>
            <person name="Teijaro C.N."/>
            <person name="Fluegel L."/>
            <person name="Davis C.M."/>
            <person name="Simpson J.R."/>
            <person name="Lauterbach L."/>
            <person name="Steele A.D."/>
            <person name="Gui C."/>
            <person name="Meng S."/>
            <person name="Li G."/>
            <person name="Viehrig K."/>
            <person name="Ye F."/>
            <person name="Su P."/>
            <person name="Kiefer A.F."/>
            <person name="Nichols A."/>
            <person name="Cepeda A.J."/>
            <person name="Yan W."/>
            <person name="Fan B."/>
            <person name="Jiang Y."/>
            <person name="Adhikari A."/>
            <person name="Zheng C.-J."/>
            <person name="Schuster L."/>
            <person name="Cowan T.M."/>
            <person name="Smanski M.J."/>
            <person name="Chevrette M.G."/>
            <person name="De Carvalho L.P.S."/>
            <person name="Shen B."/>
        </authorList>
    </citation>
    <scope>NUCLEOTIDE SEQUENCE [LARGE SCALE GENOMIC DNA]</scope>
    <source>
        <strain evidence="3 4">NPDC060353</strain>
    </source>
</reference>
<dbReference type="Gene3D" id="3.20.20.150">
    <property type="entry name" value="Divalent-metal-dependent TIM barrel enzymes"/>
    <property type="match status" value="1"/>
</dbReference>
<feature type="binding site" evidence="1">
    <location>
        <position position="243"/>
    </location>
    <ligand>
        <name>a divalent metal cation</name>
        <dbReference type="ChEBI" id="CHEBI:60240"/>
        <note>catalytic</note>
    </ligand>
</feature>
<name>A0ABW6G119_9PSEU</name>
<sequence length="604" mass="65576">MHKGIATVCLSGTLEDKLNAAAAAGFGGVEIFENDLIASAWSPEQVREHCDRLGLSIDLYQPFRDFDSADPDTVRRNLRRAERKFDVMRRLGTDTMLVCSSVSADAVDDDELLAEQLRALAERAGEHGMHIAYEALAWGRVVDTWERSWEVVRRADHPALGLCLDSFHVLSRAQSGGTSIDGIAQIPADKLFFLQLADAPHLNMDVLQWSRHHRLFPGQGSFELAAFTSAVLATGYDGPLSLEVFNDVYRQAEPGRAAVDAMRSLVALEESLGREPAPASPPELTGYAFTELAVSSAADHQVARALAAMGFAHVGQHRSKPVQLWQQGNARVLLNSGTDQATAVSALAVDTVDPAASAARAEAFLAPKVPRTRGAAEADLSVVAAPDGTSVFFCRTAAAEDGWMSDFILTGANSHALAGLSHIDHVALAQPFDYFDEATLFYRAVLGLAPWHDAEFAAPFGLVRNRALTDARGLVRIALHGTVLRRGDWAPGVPDPQHIAFASDDIFASARAMRARGAPLLSIPDNYYDDLEARLELAPDLLAALRECQVLYDRDDDGEFFHFHTEVLGDRVFFEVVQRVGDYSGYGVANAPIRMAAHRAARQA</sequence>
<evidence type="ECO:0000256" key="1">
    <source>
        <dbReference type="HAMAP-Rule" id="MF_02238"/>
    </source>
</evidence>
<feature type="domain" description="VOC" evidence="2">
    <location>
        <begin position="422"/>
        <end position="566"/>
    </location>
</feature>
<dbReference type="EMBL" id="JBHXCV010000003">
    <property type="protein sequence ID" value="MFD6792898.1"/>
    <property type="molecule type" value="Genomic_DNA"/>
</dbReference>
<dbReference type="InterPro" id="IPR013022">
    <property type="entry name" value="Xyl_isomerase-like_TIM-brl"/>
</dbReference>
<dbReference type="PROSITE" id="PS51819">
    <property type="entry name" value="VOC"/>
    <property type="match status" value="1"/>
</dbReference>
<dbReference type="GO" id="GO:0051213">
    <property type="term" value="F:dioxygenase activity"/>
    <property type="evidence" value="ECO:0007669"/>
    <property type="project" value="UniProtKB-KW"/>
</dbReference>
<dbReference type="InterPro" id="IPR036237">
    <property type="entry name" value="Xyl_isomerase-like_sf"/>
</dbReference>
<dbReference type="Proteomes" id="UP001598673">
    <property type="component" value="Unassembled WGS sequence"/>
</dbReference>
<dbReference type="InterPro" id="IPR029068">
    <property type="entry name" value="Glyas_Bleomycin-R_OHBP_Dase"/>
</dbReference>
<dbReference type="SUPFAM" id="SSF54593">
    <property type="entry name" value="Glyoxalase/Bleomycin resistance protein/Dihydroxybiphenyl dioxygenase"/>
    <property type="match status" value="1"/>
</dbReference>
<feature type="binding site" evidence="1">
    <location>
        <position position="195"/>
    </location>
    <ligand>
        <name>a divalent metal cation</name>
        <dbReference type="ChEBI" id="CHEBI:60240"/>
        <note>catalytic</note>
    </ligand>
</feature>
<feature type="binding site" evidence="1">
    <location>
        <position position="498"/>
    </location>
    <ligand>
        <name>Mg(2+)</name>
        <dbReference type="ChEBI" id="CHEBI:18420"/>
    </ligand>
</feature>
<dbReference type="PANTHER" id="PTHR12110">
    <property type="entry name" value="HYDROXYPYRUVATE ISOMERASE"/>
    <property type="match status" value="1"/>
</dbReference>
<dbReference type="Pfam" id="PF14696">
    <property type="entry name" value="Glyoxalase_5"/>
    <property type="match status" value="1"/>
</dbReference>
<keyword evidence="3" id="KW-0223">Dioxygenase</keyword>
<dbReference type="EC" id="4.2.1.118" evidence="1"/>
<keyword evidence="3" id="KW-0560">Oxidoreductase</keyword>
<feature type="binding site" evidence="1">
    <location>
        <position position="425"/>
    </location>
    <ligand>
        <name>Mg(2+)</name>
        <dbReference type="ChEBI" id="CHEBI:18420"/>
    </ligand>
</feature>
<organism evidence="3 4">
    <name type="scientific">Prauserella salsuginis</name>
    <dbReference type="NCBI Taxonomy" id="387889"/>
    <lineage>
        <taxon>Bacteria</taxon>
        <taxon>Bacillati</taxon>
        <taxon>Actinomycetota</taxon>
        <taxon>Actinomycetes</taxon>
        <taxon>Pseudonocardiales</taxon>
        <taxon>Pseudonocardiaceae</taxon>
        <taxon>Prauserella</taxon>
        <taxon>Prauserella salsuginis group</taxon>
    </lineage>
</organism>
<dbReference type="InterPro" id="IPR050312">
    <property type="entry name" value="IolE/XylAMocC-like"/>
</dbReference>
<comment type="function">
    <text evidence="1">Catalyzes the conversion of 3-dehydroshikimate to protocatechuate (3,4-dihydroxybenzoate), a common intermediate of quinate and shikimate degradation pathways.</text>
</comment>
<keyword evidence="1" id="KW-0456">Lyase</keyword>
<comment type="pathway">
    <text evidence="1">Aromatic compound metabolism; 3,4-dihydroxybenzoate biosynthesis.</text>
</comment>
<keyword evidence="1" id="KW-0479">Metal-binding</keyword>
<feature type="binding site" evidence="1">
    <location>
        <position position="165"/>
    </location>
    <ligand>
        <name>a divalent metal cation</name>
        <dbReference type="ChEBI" id="CHEBI:60240"/>
        <note>catalytic</note>
    </ligand>
</feature>
<accession>A0ABW6G119</accession>
<gene>
    <name evidence="3" type="ORF">ACFWGY_06140</name>
</gene>
<comment type="cofactor">
    <cofactor evidence="1">
        <name>a divalent metal cation</name>
        <dbReference type="ChEBI" id="CHEBI:60240"/>
    </cofactor>
</comment>
<comment type="caution">
    <text evidence="3">The sequence shown here is derived from an EMBL/GenBank/DDBJ whole genome shotgun (WGS) entry which is preliminary data.</text>
</comment>
<comment type="catalytic activity">
    <reaction evidence="1">
        <text>3-dehydroshikimate = 3,4-dihydroxybenzoate + H2O</text>
        <dbReference type="Rhea" id="RHEA:24848"/>
        <dbReference type="ChEBI" id="CHEBI:15377"/>
        <dbReference type="ChEBI" id="CHEBI:16630"/>
        <dbReference type="ChEBI" id="CHEBI:36241"/>
        <dbReference type="EC" id="4.2.1.118"/>
    </reaction>
</comment>
<keyword evidence="4" id="KW-1185">Reference proteome</keyword>
<feature type="binding site" evidence="1">
    <location>
        <position position="134"/>
    </location>
    <ligand>
        <name>a divalent metal cation</name>
        <dbReference type="ChEBI" id="CHEBI:60240"/>
        <note>catalytic</note>
    </ligand>
</feature>
<dbReference type="InterPro" id="IPR037523">
    <property type="entry name" value="VOC_core"/>
</dbReference>
<dbReference type="Pfam" id="PF01261">
    <property type="entry name" value="AP_endonuc_2"/>
    <property type="match status" value="1"/>
</dbReference>
<evidence type="ECO:0000259" key="2">
    <source>
        <dbReference type="PROSITE" id="PS51819"/>
    </source>
</evidence>
<dbReference type="Gene3D" id="3.10.180.10">
    <property type="entry name" value="2,3-Dihydroxybiphenyl 1,2-Dioxygenase, domain 1"/>
    <property type="match status" value="2"/>
</dbReference>
<proteinExistence type="inferred from homology"/>
<dbReference type="GO" id="GO:0016853">
    <property type="term" value="F:isomerase activity"/>
    <property type="evidence" value="ECO:0007669"/>
    <property type="project" value="UniProtKB-KW"/>
</dbReference>
<dbReference type="HAMAP" id="MF_02238">
    <property type="entry name" value="DSD"/>
    <property type="match status" value="1"/>
</dbReference>
<evidence type="ECO:0000313" key="3">
    <source>
        <dbReference type="EMBL" id="MFD6792898.1"/>
    </source>
</evidence>
<protein>
    <recommendedName>
        <fullName evidence="1">3-dehydroshikimate dehydratase</fullName>
        <shortName evidence="1">DSD</shortName>
        <ecNumber evidence="1">4.2.1.118</ecNumber>
    </recommendedName>
</protein>
<keyword evidence="3" id="KW-0413">Isomerase</keyword>
<feature type="binding site" evidence="1">
    <location>
        <position position="575"/>
    </location>
    <ligand>
        <name>Mg(2+)</name>
        <dbReference type="ChEBI" id="CHEBI:18420"/>
    </ligand>
</feature>
<dbReference type="InterPro" id="IPR043700">
    <property type="entry name" value="DSD"/>
</dbReference>
<comment type="similarity">
    <text evidence="1">Belongs to the bacterial two-domain DSD family.</text>
</comment>
<dbReference type="RefSeq" id="WP_258935694.1">
    <property type="nucleotide sequence ID" value="NZ_JANBBF010000004.1"/>
</dbReference>